<gene>
    <name evidence="1" type="ORF">METZ01_LOCUS292729</name>
</gene>
<dbReference type="AlphaFoldDB" id="A0A382LVX5"/>
<sequence length="22" mass="2684">MPPIKLKNLKEYFFSTHIAFMQ</sequence>
<organism evidence="1">
    <name type="scientific">marine metagenome</name>
    <dbReference type="NCBI Taxonomy" id="408172"/>
    <lineage>
        <taxon>unclassified sequences</taxon>
        <taxon>metagenomes</taxon>
        <taxon>ecological metagenomes</taxon>
    </lineage>
</organism>
<evidence type="ECO:0000313" key="1">
    <source>
        <dbReference type="EMBL" id="SVC39875.1"/>
    </source>
</evidence>
<reference evidence="1" key="1">
    <citation type="submission" date="2018-05" db="EMBL/GenBank/DDBJ databases">
        <authorList>
            <person name="Lanie J.A."/>
            <person name="Ng W.-L."/>
            <person name="Kazmierczak K.M."/>
            <person name="Andrzejewski T.M."/>
            <person name="Davidsen T.M."/>
            <person name="Wayne K.J."/>
            <person name="Tettelin H."/>
            <person name="Glass J.I."/>
            <person name="Rusch D."/>
            <person name="Podicherti R."/>
            <person name="Tsui H.-C.T."/>
            <person name="Winkler M.E."/>
        </authorList>
    </citation>
    <scope>NUCLEOTIDE SEQUENCE</scope>
</reference>
<dbReference type="EMBL" id="UINC01089088">
    <property type="protein sequence ID" value="SVC39875.1"/>
    <property type="molecule type" value="Genomic_DNA"/>
</dbReference>
<name>A0A382LVX5_9ZZZZ</name>
<protein>
    <submittedName>
        <fullName evidence="1">Uncharacterized protein</fullName>
    </submittedName>
</protein>
<feature type="non-terminal residue" evidence="1">
    <location>
        <position position="22"/>
    </location>
</feature>
<accession>A0A382LVX5</accession>
<proteinExistence type="predicted"/>